<dbReference type="InParanoid" id="T0R1G2"/>
<sequence>MSGSVDEPASPKAAMRFGASYWKQQLLEAKDKLKATLTVHGRELQTIQRHRRCDTSMRLPTASALEDARSLVLRRLIAPSLALQDELWVESSLHSAVPAHDAIVDDVSRYLVDRSDRLRTHRANTLSRLSRTHRVMSELVAALDAEASSIQADEAATTLALARLNDTKAADVDDLGRYLSFLEAQLRHTKLTARFMTHLSWLAESHRPSLLRRMHAMVQCSAPASPSPESDEAGSRADAPPIFLVSAAAVDVAIINFLRKLGYHDDRPELESDDDLLHAVRQLFPMHFASHWTPFVDDTRRVTRMRTTWSLGSLFPIASHWARHEVNTHPPDMLLDAEVHFALVQDVTRVMERLETLATTHLKRSHATLVDADLDPPPSDAKLKSYYLLRHLYVRHTKHRFLELLNVASSIERHICLDAASTGRDAYDVISEPNLIVHSTDGGVLLYDAAWEEAMALDRHLVAMGSRYVRNAEQESRTAPIVDRSSTLVDLYDAAMYFLEANVRLLYDVFTRLYLRVTSPVAQATLRQTLVTWVHTTPLVDKDASYFWDAYSFQVVVRDVQRQLLVDMEARLVPTLAVDAMAFSPLEAIVDVVQALQTALLAVETRMPASRVLHKLALDRAVLEHAVVLWHRVLDEDHGYTNASSSFWTTSRYVQYYTDDTTSSIVAEAARDLSRQSGGDADTTIKYIGRAVRFVQRQMDLSRLVYASAHVDAMSRASLVPFALTPTAATELYLEHPVAVEALDFASWPRLRCILDWVQVQINGDAPLAWLAATVVAQRAELAFQGACLRFNRLVLDPLDDFEMTYEALFEAHIAKQLRKVELDANHQSFLMHLESAVGRRLLAEKVRARVNDERHTLRPLLVQPETRRSCIIAELNSAYAIKVDTMHASESLETLMHDTLRLYNAQLLEDVANETLVTQLCHVIANLDVIGRRVQAPCGNPFVPPQMAPLERWFLDELVPLEDKLSKPTETLYEAKWIPGDLSQLLHLPRAQRILQYFQTTETLLRPTLLLYLRFQDIVHCLCFRAVLHRHAVDDVFGNEVRELVHQLQHQCAPAEPLAVVLDWLHAKRETSVTCVWLTLQALLRDPSVVPPLQQEGAWVVATYGKRSAMPGVTLLRGLPDAVVQNARVLFKRLEARCVENSAGKAYLQKFEAFLGLRASYFAQPTSESGEATVGLWRVLTTEMAAGDVPKKQLSRQQLDLDVPDARILDQYMDNLRNYLELCLVNADRAQCTAMFHHLIASPSPPHDTQHATSVLVSDVLRNIAAPNADVEALLTRFCSTVHTASQRDAATRLQSVEHVNTQLRHAVRVLEVSQTDLIAKLARAAHETEHDRTTAVVDKSYAIVLDLERARHELGRLAHEGDVQRANVTASVRAEYEAKLRDLSSAVIAKHAKFDEYRASVQADLRQQIHAQQKASIESFIASGAVPMQDKSHLVRGVRANEEIDLIMDENTNLKHALVKVRALYELREASLVAGHEKALGLLHAQLAKAKVAQHEKTRLEVQLEASRAEIVSLRKQLAVVALPGYATRASASSTAEPFETTAPTTAPAFSALSSFTQRLRTRRSSVVAGRADASAVNLVGSPAKDPTPPSKDDGTNNDVDAEDDDDESSAGVSDSDGPGIDEPEPKLQEENVAVMRAHYERATHHMQMEIRRLQAQVKAEMRLKASALDQLTHARAHAQDLVQTELQRLNDEAVAANAKHADAVRELTALQELTAPTPEPFRHTRINASRPKSSMTRAFQSPMKPMARPQTSGYARPGPSSRPLRSNQATVEAIMDARPKSAYSTKVKAVIQHEIEGVNQALMPRLRPLYR</sequence>
<gene>
    <name evidence="3" type="ORF">SDRG_02810</name>
</gene>
<reference evidence="3 4" key="1">
    <citation type="submission" date="2012-04" db="EMBL/GenBank/DDBJ databases">
        <title>The Genome Sequence of Saprolegnia declina VS20.</title>
        <authorList>
            <consortium name="The Broad Institute Genome Sequencing Platform"/>
            <person name="Russ C."/>
            <person name="Nusbaum C."/>
            <person name="Tyler B."/>
            <person name="van West P."/>
            <person name="Dieguez-Uribeondo J."/>
            <person name="de Bruijn I."/>
            <person name="Tripathy S."/>
            <person name="Jiang R."/>
            <person name="Young S.K."/>
            <person name="Zeng Q."/>
            <person name="Gargeya S."/>
            <person name="Fitzgerald M."/>
            <person name="Haas B."/>
            <person name="Abouelleil A."/>
            <person name="Alvarado L."/>
            <person name="Arachchi H.M."/>
            <person name="Berlin A."/>
            <person name="Chapman S.B."/>
            <person name="Goldberg J."/>
            <person name="Griggs A."/>
            <person name="Gujja S."/>
            <person name="Hansen M."/>
            <person name="Howarth C."/>
            <person name="Imamovic A."/>
            <person name="Larimer J."/>
            <person name="McCowen C."/>
            <person name="Montmayeur A."/>
            <person name="Murphy C."/>
            <person name="Neiman D."/>
            <person name="Pearson M."/>
            <person name="Priest M."/>
            <person name="Roberts A."/>
            <person name="Saif S."/>
            <person name="Shea T."/>
            <person name="Sisk P."/>
            <person name="Sykes S."/>
            <person name="Wortman J."/>
            <person name="Nusbaum C."/>
            <person name="Birren B."/>
        </authorList>
    </citation>
    <scope>NUCLEOTIDE SEQUENCE [LARGE SCALE GENOMIC DNA]</scope>
    <source>
        <strain evidence="3 4">VS20</strain>
    </source>
</reference>
<feature type="region of interest" description="Disordered" evidence="2">
    <location>
        <begin position="1722"/>
        <end position="1770"/>
    </location>
</feature>
<dbReference type="OrthoDB" id="76966at2759"/>
<proteinExistence type="predicted"/>
<dbReference type="RefSeq" id="XP_008606634.1">
    <property type="nucleotide sequence ID" value="XM_008608412.1"/>
</dbReference>
<dbReference type="Proteomes" id="UP000030762">
    <property type="component" value="Unassembled WGS sequence"/>
</dbReference>
<accession>T0R1G2</accession>
<dbReference type="EMBL" id="JH767137">
    <property type="protein sequence ID" value="EQC40160.1"/>
    <property type="molecule type" value="Genomic_DNA"/>
</dbReference>
<organism evidence="3 4">
    <name type="scientific">Saprolegnia diclina (strain VS20)</name>
    <dbReference type="NCBI Taxonomy" id="1156394"/>
    <lineage>
        <taxon>Eukaryota</taxon>
        <taxon>Sar</taxon>
        <taxon>Stramenopiles</taxon>
        <taxon>Oomycota</taxon>
        <taxon>Saprolegniomycetes</taxon>
        <taxon>Saprolegniales</taxon>
        <taxon>Saprolegniaceae</taxon>
        <taxon>Saprolegnia</taxon>
    </lineage>
</organism>
<dbReference type="InterPro" id="IPR040401">
    <property type="entry name" value="CCDC162"/>
</dbReference>
<dbReference type="VEuPathDB" id="FungiDB:SDRG_02810"/>
<feature type="coiled-coil region" evidence="1">
    <location>
        <begin position="1653"/>
        <end position="1709"/>
    </location>
</feature>
<evidence type="ECO:0000313" key="3">
    <source>
        <dbReference type="EMBL" id="EQC40160.1"/>
    </source>
</evidence>
<feature type="region of interest" description="Disordered" evidence="2">
    <location>
        <begin position="1580"/>
        <end position="1630"/>
    </location>
</feature>
<dbReference type="GeneID" id="19943537"/>
<feature type="compositionally biased region" description="Polar residues" evidence="2">
    <location>
        <begin position="1729"/>
        <end position="1742"/>
    </location>
</feature>
<keyword evidence="4" id="KW-1185">Reference proteome</keyword>
<dbReference type="PANTHER" id="PTHR33331">
    <property type="entry name" value="COILED-COIL DOMAIN-CONTAINING PROTEIN 162"/>
    <property type="match status" value="1"/>
</dbReference>
<feature type="coiled-coil region" evidence="1">
    <location>
        <begin position="1492"/>
        <end position="1519"/>
    </location>
</feature>
<dbReference type="OMA" id="HYERATH"/>
<evidence type="ECO:0000256" key="1">
    <source>
        <dbReference type="SAM" id="Coils"/>
    </source>
</evidence>
<keyword evidence="1" id="KW-0175">Coiled coil</keyword>
<protein>
    <submittedName>
        <fullName evidence="3">Uncharacterized protein</fullName>
    </submittedName>
</protein>
<evidence type="ECO:0000256" key="2">
    <source>
        <dbReference type="SAM" id="MobiDB-lite"/>
    </source>
</evidence>
<evidence type="ECO:0000313" key="4">
    <source>
        <dbReference type="Proteomes" id="UP000030762"/>
    </source>
</evidence>
<feature type="compositionally biased region" description="Acidic residues" evidence="2">
    <location>
        <begin position="1602"/>
        <end position="1611"/>
    </location>
</feature>
<dbReference type="PANTHER" id="PTHR33331:SF13">
    <property type="entry name" value="COILED-COIL DOMAIN CONTAINING 162"/>
    <property type="match status" value="1"/>
</dbReference>
<name>T0R1G2_SAPDV</name>